<evidence type="ECO:0000256" key="5">
    <source>
        <dbReference type="SAM" id="Phobius"/>
    </source>
</evidence>
<dbReference type="InterPro" id="IPR011712">
    <property type="entry name" value="Sig_transdc_His_kin_sub3_dim/P"/>
</dbReference>
<dbReference type="CDD" id="cd16917">
    <property type="entry name" value="HATPase_UhpB-NarQ-NarX-like"/>
    <property type="match status" value="1"/>
</dbReference>
<dbReference type="STRING" id="485913.Krac_8209"/>
<dbReference type="PANTHER" id="PTHR24421:SF63">
    <property type="entry name" value="SENSOR HISTIDINE KINASE DESK"/>
    <property type="match status" value="1"/>
</dbReference>
<keyword evidence="5" id="KW-1133">Transmembrane helix</keyword>
<evidence type="ECO:0000313" key="8">
    <source>
        <dbReference type="Proteomes" id="UP000004508"/>
    </source>
</evidence>
<feature type="transmembrane region" description="Helical" evidence="5">
    <location>
        <begin position="65"/>
        <end position="84"/>
    </location>
</feature>
<evidence type="ECO:0000256" key="1">
    <source>
        <dbReference type="ARBA" id="ARBA00022679"/>
    </source>
</evidence>
<evidence type="ECO:0000313" key="7">
    <source>
        <dbReference type="EMBL" id="EFH86892.1"/>
    </source>
</evidence>
<dbReference type="Gene3D" id="3.30.565.10">
    <property type="entry name" value="Histidine kinase-like ATPase, C-terminal domain"/>
    <property type="match status" value="1"/>
</dbReference>
<keyword evidence="3" id="KW-0902">Two-component regulatory system</keyword>
<evidence type="ECO:0000256" key="4">
    <source>
        <dbReference type="SAM" id="MobiDB-lite"/>
    </source>
</evidence>
<dbReference type="GO" id="GO:0046983">
    <property type="term" value="F:protein dimerization activity"/>
    <property type="evidence" value="ECO:0007669"/>
    <property type="project" value="InterPro"/>
</dbReference>
<keyword evidence="1" id="KW-0808">Transferase</keyword>
<dbReference type="eggNOG" id="COG4585">
    <property type="taxonomic scope" value="Bacteria"/>
</dbReference>
<dbReference type="Pfam" id="PF07730">
    <property type="entry name" value="HisKA_3"/>
    <property type="match status" value="1"/>
</dbReference>
<dbReference type="InterPro" id="IPR036890">
    <property type="entry name" value="HATPase_C_sf"/>
</dbReference>
<sequence length="412" mass="45972">MQIGHDQDTAEQEIQAASSESTAHNEGVIASSGVSFRLWRLYQHAWLVCLAFPLVELLQKPIPSWHLTLGLLALTGFAVGYTWLMWPHPATLGAWLRSQSRFSWLFFGTLSALTLVFSLIDGLSFLWLFIGLSALAGILFPQRRAFAVIVVLTLSALVLTVTMNGGMERIDWWWLIAFLLLVRGIGLDMIGVARMGSAIRELHTARRELARLAVIEERERLARDLHDLLGQTLSMISLKSELASCLIEEDPKRCAQELAEIEHVSRKTLRDVREAVAGYRQPALASELEGAWQLLEAAGITVQMEPLKEPLPPTLDAALAWTVREGVTNVIRHSRARQCYIRLTHENETVGAEILNDGGERGPEEKLSRRGLGLAGLRERISLLGGQLEAGSLLLQGKEHFRLYVELPFPKR</sequence>
<evidence type="ECO:0000256" key="3">
    <source>
        <dbReference type="ARBA" id="ARBA00023012"/>
    </source>
</evidence>
<name>D6TM92_KTERA</name>
<dbReference type="OrthoDB" id="9797605at2"/>
<feature type="transmembrane region" description="Helical" evidence="5">
    <location>
        <begin position="172"/>
        <end position="193"/>
    </location>
</feature>
<feature type="transmembrane region" description="Helical" evidence="5">
    <location>
        <begin position="145"/>
        <end position="166"/>
    </location>
</feature>
<evidence type="ECO:0000256" key="2">
    <source>
        <dbReference type="ARBA" id="ARBA00022777"/>
    </source>
</evidence>
<dbReference type="GO" id="GO:0000155">
    <property type="term" value="F:phosphorelay sensor kinase activity"/>
    <property type="evidence" value="ECO:0007669"/>
    <property type="project" value="InterPro"/>
</dbReference>
<keyword evidence="2 7" id="KW-0418">Kinase</keyword>
<dbReference type="EMBL" id="ADVG01000002">
    <property type="protein sequence ID" value="EFH86892.1"/>
    <property type="molecule type" value="Genomic_DNA"/>
</dbReference>
<reference evidence="7 8" key="1">
    <citation type="journal article" date="2011" name="Stand. Genomic Sci.">
        <title>Non-contiguous finished genome sequence and contextual data of the filamentous soil bacterium Ktedonobacter racemifer type strain (SOSP1-21).</title>
        <authorList>
            <person name="Chang Y.J."/>
            <person name="Land M."/>
            <person name="Hauser L."/>
            <person name="Chertkov O."/>
            <person name="Del Rio T.G."/>
            <person name="Nolan M."/>
            <person name="Copeland A."/>
            <person name="Tice H."/>
            <person name="Cheng J.F."/>
            <person name="Lucas S."/>
            <person name="Han C."/>
            <person name="Goodwin L."/>
            <person name="Pitluck S."/>
            <person name="Ivanova N."/>
            <person name="Ovchinikova G."/>
            <person name="Pati A."/>
            <person name="Chen A."/>
            <person name="Palaniappan K."/>
            <person name="Mavromatis K."/>
            <person name="Liolios K."/>
            <person name="Brettin T."/>
            <person name="Fiebig A."/>
            <person name="Rohde M."/>
            <person name="Abt B."/>
            <person name="Goker M."/>
            <person name="Detter J.C."/>
            <person name="Woyke T."/>
            <person name="Bristow J."/>
            <person name="Eisen J.A."/>
            <person name="Markowitz V."/>
            <person name="Hugenholtz P."/>
            <person name="Kyrpides N.C."/>
            <person name="Klenk H.P."/>
            <person name="Lapidus A."/>
        </authorList>
    </citation>
    <scope>NUCLEOTIDE SEQUENCE [LARGE SCALE GENOMIC DNA]</scope>
    <source>
        <strain evidence="8">DSM 44963</strain>
    </source>
</reference>
<dbReference type="InterPro" id="IPR050482">
    <property type="entry name" value="Sensor_HK_TwoCompSys"/>
</dbReference>
<feature type="transmembrane region" description="Helical" evidence="5">
    <location>
        <begin position="104"/>
        <end position="133"/>
    </location>
</feature>
<proteinExistence type="predicted"/>
<feature type="transmembrane region" description="Helical" evidence="5">
    <location>
        <begin position="41"/>
        <end position="58"/>
    </location>
</feature>
<feature type="domain" description="Signal transduction histidine kinase subgroup 3 dimerisation and phosphoacceptor" evidence="6">
    <location>
        <begin position="217"/>
        <end position="283"/>
    </location>
</feature>
<accession>D6TM92</accession>
<keyword evidence="5" id="KW-0812">Transmembrane</keyword>
<dbReference type="PANTHER" id="PTHR24421">
    <property type="entry name" value="NITRATE/NITRITE SENSOR PROTEIN NARX-RELATED"/>
    <property type="match status" value="1"/>
</dbReference>
<dbReference type="GO" id="GO:0016020">
    <property type="term" value="C:membrane"/>
    <property type="evidence" value="ECO:0007669"/>
    <property type="project" value="InterPro"/>
</dbReference>
<dbReference type="SUPFAM" id="SSF55874">
    <property type="entry name" value="ATPase domain of HSP90 chaperone/DNA topoisomerase II/histidine kinase"/>
    <property type="match status" value="1"/>
</dbReference>
<gene>
    <name evidence="7" type="ORF">Krac_8209</name>
</gene>
<dbReference type="Proteomes" id="UP000004508">
    <property type="component" value="Unassembled WGS sequence"/>
</dbReference>
<protein>
    <submittedName>
        <fullName evidence="7">Integral membrane sensor signal transduction histidine kinase</fullName>
    </submittedName>
</protein>
<feature type="region of interest" description="Disordered" evidence="4">
    <location>
        <begin position="1"/>
        <end position="21"/>
    </location>
</feature>
<organism evidence="7 8">
    <name type="scientific">Ktedonobacter racemifer DSM 44963</name>
    <dbReference type="NCBI Taxonomy" id="485913"/>
    <lineage>
        <taxon>Bacteria</taxon>
        <taxon>Bacillati</taxon>
        <taxon>Chloroflexota</taxon>
        <taxon>Ktedonobacteria</taxon>
        <taxon>Ktedonobacterales</taxon>
        <taxon>Ktedonobacteraceae</taxon>
        <taxon>Ktedonobacter</taxon>
    </lineage>
</organism>
<dbReference type="InParanoid" id="D6TM92"/>
<keyword evidence="8" id="KW-1185">Reference proteome</keyword>
<comment type="caution">
    <text evidence="7">The sequence shown here is derived from an EMBL/GenBank/DDBJ whole genome shotgun (WGS) entry which is preliminary data.</text>
</comment>
<keyword evidence="5" id="KW-0472">Membrane</keyword>
<evidence type="ECO:0000259" key="6">
    <source>
        <dbReference type="Pfam" id="PF07730"/>
    </source>
</evidence>
<dbReference type="FunCoup" id="D6TM92">
    <property type="interactions" value="203"/>
</dbReference>
<dbReference type="AlphaFoldDB" id="D6TM92"/>
<dbReference type="RefSeq" id="WP_007911579.1">
    <property type="nucleotide sequence ID" value="NZ_ADVG01000002.1"/>
</dbReference>
<dbReference type="Gene3D" id="1.20.5.1930">
    <property type="match status" value="1"/>
</dbReference>